<feature type="transmembrane region" description="Helical" evidence="1">
    <location>
        <begin position="6"/>
        <end position="21"/>
    </location>
</feature>
<sequence>MSIHLAYFAAIYISASVYYLFRTKMFEDIGTPFNDSLTATQRVIKKQSANTRKTVFYQGIVGSVLILFATRPFRSCS</sequence>
<feature type="transmembrane region" description="Helical" evidence="1">
    <location>
        <begin position="55"/>
        <end position="73"/>
    </location>
</feature>
<dbReference type="EMBL" id="MN740331">
    <property type="protein sequence ID" value="QHU00945.1"/>
    <property type="molecule type" value="Genomic_DNA"/>
</dbReference>
<name>A0A6C0J5F4_9ZZZZ</name>
<proteinExistence type="predicted"/>
<keyword evidence="1" id="KW-1133">Transmembrane helix</keyword>
<dbReference type="AlphaFoldDB" id="A0A6C0J5F4"/>
<reference evidence="2" key="1">
    <citation type="journal article" date="2020" name="Nature">
        <title>Giant virus diversity and host interactions through global metagenomics.</title>
        <authorList>
            <person name="Schulz F."/>
            <person name="Roux S."/>
            <person name="Paez-Espino D."/>
            <person name="Jungbluth S."/>
            <person name="Walsh D.A."/>
            <person name="Denef V.J."/>
            <person name="McMahon K.D."/>
            <person name="Konstantinidis K.T."/>
            <person name="Eloe-Fadrosh E.A."/>
            <person name="Kyrpides N.C."/>
            <person name="Woyke T."/>
        </authorList>
    </citation>
    <scope>NUCLEOTIDE SEQUENCE</scope>
    <source>
        <strain evidence="2">GVMAG-M-3300025860-20</strain>
    </source>
</reference>
<keyword evidence="1" id="KW-0812">Transmembrane</keyword>
<evidence type="ECO:0000313" key="2">
    <source>
        <dbReference type="EMBL" id="QHU00945.1"/>
    </source>
</evidence>
<accession>A0A6C0J5F4</accession>
<organism evidence="2">
    <name type="scientific">viral metagenome</name>
    <dbReference type="NCBI Taxonomy" id="1070528"/>
    <lineage>
        <taxon>unclassified sequences</taxon>
        <taxon>metagenomes</taxon>
        <taxon>organismal metagenomes</taxon>
    </lineage>
</organism>
<keyword evidence="1" id="KW-0472">Membrane</keyword>
<protein>
    <submittedName>
        <fullName evidence="2">Uncharacterized protein</fullName>
    </submittedName>
</protein>
<evidence type="ECO:0000256" key="1">
    <source>
        <dbReference type="SAM" id="Phobius"/>
    </source>
</evidence>